<proteinExistence type="inferred from homology"/>
<dbReference type="GeneID" id="43583617"/>
<dbReference type="InterPro" id="IPR016691">
    <property type="entry name" value="TRMT11"/>
</dbReference>
<dbReference type="GO" id="GO:0032259">
    <property type="term" value="P:methylation"/>
    <property type="evidence" value="ECO:0007669"/>
    <property type="project" value="UniProtKB-UniRule"/>
</dbReference>
<keyword evidence="4 10" id="KW-0489">Methyltransferase</keyword>
<evidence type="ECO:0000256" key="9">
    <source>
        <dbReference type="ARBA" id="ARBA00066937"/>
    </source>
</evidence>
<accession>A0A5E8C2B7</accession>
<dbReference type="FunFam" id="3.40.50.150:FF:000260">
    <property type="entry name" value="RNA methylase family protein"/>
    <property type="match status" value="1"/>
</dbReference>
<dbReference type="Gene3D" id="3.40.50.150">
    <property type="entry name" value="Vaccinia Virus protein VP39"/>
    <property type="match status" value="1"/>
</dbReference>
<keyword evidence="2" id="KW-0963">Cytoplasm</keyword>
<evidence type="ECO:0000256" key="6">
    <source>
        <dbReference type="ARBA" id="ARBA00022691"/>
    </source>
</evidence>
<evidence type="ECO:0000259" key="12">
    <source>
        <dbReference type="Pfam" id="PF25904"/>
    </source>
</evidence>
<reference evidence="13 14" key="1">
    <citation type="submission" date="2019-09" db="EMBL/GenBank/DDBJ databases">
        <authorList>
            <person name="Brejova B."/>
        </authorList>
    </citation>
    <scope>NUCLEOTIDE SEQUENCE [LARGE SCALE GENOMIC DNA]</scope>
</reference>
<dbReference type="SUPFAM" id="SSF53335">
    <property type="entry name" value="S-adenosyl-L-methionine-dependent methyltransferases"/>
    <property type="match status" value="1"/>
</dbReference>
<evidence type="ECO:0000256" key="1">
    <source>
        <dbReference type="ARBA" id="ARBA00004496"/>
    </source>
</evidence>
<keyword evidence="3 10" id="KW-0820">tRNA-binding</keyword>
<dbReference type="Pfam" id="PF01170">
    <property type="entry name" value="UPF0020"/>
    <property type="match status" value="1"/>
</dbReference>
<dbReference type="GO" id="GO:0008033">
    <property type="term" value="P:tRNA processing"/>
    <property type="evidence" value="ECO:0007669"/>
    <property type="project" value="UniProtKB-UniRule"/>
</dbReference>
<keyword evidence="5 10" id="KW-0808">Transferase</keyword>
<comment type="similarity">
    <text evidence="10">Belongs to the class I-like SAM-binding methyltransferase superfamily. TRM11 methyltransferase family.</text>
</comment>
<evidence type="ECO:0000256" key="8">
    <source>
        <dbReference type="ARBA" id="ARBA00022884"/>
    </source>
</evidence>
<keyword evidence="8 10" id="KW-0694">RNA-binding</keyword>
<evidence type="ECO:0000256" key="2">
    <source>
        <dbReference type="ARBA" id="ARBA00022490"/>
    </source>
</evidence>
<evidence type="ECO:0000313" key="13">
    <source>
        <dbReference type="EMBL" id="VVT56091.1"/>
    </source>
</evidence>
<dbReference type="EC" id="2.1.1.214" evidence="9"/>
<dbReference type="PROSITE" id="PS00092">
    <property type="entry name" value="N6_MTASE"/>
    <property type="match status" value="1"/>
</dbReference>
<dbReference type="EMBL" id="CABVLU010000004">
    <property type="protein sequence ID" value="VVT56091.1"/>
    <property type="molecule type" value="Genomic_DNA"/>
</dbReference>
<comment type="subcellular location">
    <subcellularLocation>
        <location evidence="1">Cytoplasm</location>
    </subcellularLocation>
</comment>
<dbReference type="InterPro" id="IPR059073">
    <property type="entry name" value="TRMT11_N"/>
</dbReference>
<dbReference type="GO" id="GO:0000049">
    <property type="term" value="F:tRNA binding"/>
    <property type="evidence" value="ECO:0007669"/>
    <property type="project" value="UniProtKB-UniRule"/>
</dbReference>
<protein>
    <recommendedName>
        <fullName evidence="9">tRNA (guanine(10)-N(2))-methyltransferase</fullName>
        <ecNumber evidence="9">2.1.1.214</ecNumber>
    </recommendedName>
</protein>
<evidence type="ECO:0000313" key="14">
    <source>
        <dbReference type="Proteomes" id="UP000398389"/>
    </source>
</evidence>
<gene>
    <name evidence="13" type="ORF">SAPINGB_P004802</name>
</gene>
<dbReference type="GO" id="GO:0043527">
    <property type="term" value="C:tRNA methyltransferase complex"/>
    <property type="evidence" value="ECO:0007669"/>
    <property type="project" value="UniProtKB-ARBA"/>
</dbReference>
<dbReference type="GO" id="GO:0005737">
    <property type="term" value="C:cytoplasm"/>
    <property type="evidence" value="ECO:0007669"/>
    <property type="project" value="UniProtKB-SubCell"/>
</dbReference>
<evidence type="ECO:0000256" key="4">
    <source>
        <dbReference type="ARBA" id="ARBA00022603"/>
    </source>
</evidence>
<dbReference type="AlphaFoldDB" id="A0A5E8C2B7"/>
<sequence length="430" mass="49592">MKFLILLAQAHLDFRLTELKALSDFYKIDADFSSYSTTSPFLVVDLDSSEEARKLVSRSILCRSVYELYASGTSVEELHEKTIRNKSQWEKYNDVKTSFKFEFVSYKGSRDQQEQIKIIESFSFMGLEGPIRMKKPDVTFSIVEEYIVKDSKPEELPKRVWFGRFITDSDRSAMDRLDLKRRRYIGTTTFDAELSLVTCNIAQVSPGKIVYDPFCGTGSFLVAGGYMGALTCGSDIDVRMLRGNGKDRTIDANFRQYGIQNKYLDVMTMDFTHNAFRNNLFFDAIICDPPYGVREGLKVLGAKDEEKFLGKETVMIEGVAAHLRKDYVPTKKPYELYALLDDLLAFAAIHLKPGGRLCYWMPVANEDFKEHHIPLHEDLKLLSCCIQDFNKWSRRLLTYSRRKYGEKGESQHVKGTLNEEFRSKYFRGFT</sequence>
<dbReference type="PROSITE" id="PS51627">
    <property type="entry name" value="SAM_MT_TRM11"/>
    <property type="match status" value="1"/>
</dbReference>
<organism evidence="13 14">
    <name type="scientific">Magnusiomyces paraingens</name>
    <dbReference type="NCBI Taxonomy" id="2606893"/>
    <lineage>
        <taxon>Eukaryota</taxon>
        <taxon>Fungi</taxon>
        <taxon>Dikarya</taxon>
        <taxon>Ascomycota</taxon>
        <taxon>Saccharomycotina</taxon>
        <taxon>Dipodascomycetes</taxon>
        <taxon>Dipodascales</taxon>
        <taxon>Dipodascaceae</taxon>
        <taxon>Magnusiomyces</taxon>
    </lineage>
</organism>
<dbReference type="PANTHER" id="PTHR13370:SF3">
    <property type="entry name" value="TRNA (GUANINE(10)-N2)-METHYLTRANSFERASE HOMOLOG"/>
    <property type="match status" value="1"/>
</dbReference>
<dbReference type="PIRSF" id="PIRSF017259">
    <property type="entry name" value="tRNA_mtfrase_TRM11"/>
    <property type="match status" value="1"/>
</dbReference>
<dbReference type="InterPro" id="IPR002052">
    <property type="entry name" value="DNA_methylase_N6_adenine_CS"/>
</dbReference>
<dbReference type="OrthoDB" id="296065at2759"/>
<keyword evidence="14" id="KW-1185">Reference proteome</keyword>
<name>A0A5E8C2B7_9ASCO</name>
<evidence type="ECO:0000256" key="7">
    <source>
        <dbReference type="ARBA" id="ARBA00022694"/>
    </source>
</evidence>
<evidence type="ECO:0000256" key="5">
    <source>
        <dbReference type="ARBA" id="ARBA00022679"/>
    </source>
</evidence>
<dbReference type="InterPro" id="IPR029063">
    <property type="entry name" value="SAM-dependent_MTases_sf"/>
</dbReference>
<evidence type="ECO:0000256" key="10">
    <source>
        <dbReference type="PROSITE-ProRule" id="PRU00959"/>
    </source>
</evidence>
<evidence type="ECO:0000256" key="3">
    <source>
        <dbReference type="ARBA" id="ARBA00022555"/>
    </source>
</evidence>
<dbReference type="PANTHER" id="PTHR13370">
    <property type="entry name" value="RNA METHYLASE-RELATED"/>
    <property type="match status" value="1"/>
</dbReference>
<dbReference type="Proteomes" id="UP000398389">
    <property type="component" value="Unassembled WGS sequence"/>
</dbReference>
<evidence type="ECO:0000259" key="11">
    <source>
        <dbReference type="Pfam" id="PF01170"/>
    </source>
</evidence>
<dbReference type="Pfam" id="PF25904">
    <property type="entry name" value="Tmrp11_N"/>
    <property type="match status" value="1"/>
</dbReference>
<dbReference type="PRINTS" id="PR00507">
    <property type="entry name" value="N12N6MTFRASE"/>
</dbReference>
<dbReference type="InterPro" id="IPR000241">
    <property type="entry name" value="RlmKL-like_Mtase"/>
</dbReference>
<keyword evidence="6 10" id="KW-0949">S-adenosyl-L-methionine</keyword>
<feature type="domain" description="Ribosomal RNA large subunit methyltransferase K/L-like methyltransferase" evidence="11">
    <location>
        <begin position="181"/>
        <end position="296"/>
    </location>
</feature>
<dbReference type="RefSeq" id="XP_031855408.1">
    <property type="nucleotide sequence ID" value="XM_031999517.1"/>
</dbReference>
<keyword evidence="7 10" id="KW-0819">tRNA processing</keyword>
<dbReference type="GO" id="GO:0160102">
    <property type="term" value="F:tRNA (guanine(10)-N2)-methyltransferase activity"/>
    <property type="evidence" value="ECO:0007669"/>
    <property type="project" value="UniProtKB-EC"/>
</dbReference>
<feature type="domain" description="tRNA (guanine(10)-N(2))-methyltransferase TRMT11 N-terminal" evidence="12">
    <location>
        <begin position="1"/>
        <end position="171"/>
    </location>
</feature>